<accession>A0AAV6U9A9</accession>
<dbReference type="EMBL" id="JAFNEN010000542">
    <property type="protein sequence ID" value="KAG8180900.1"/>
    <property type="molecule type" value="Genomic_DNA"/>
</dbReference>
<keyword evidence="1" id="KW-0732">Signal</keyword>
<dbReference type="SUPFAM" id="SSF52058">
    <property type="entry name" value="L domain-like"/>
    <property type="match status" value="1"/>
</dbReference>
<dbReference type="Gene3D" id="3.80.10.10">
    <property type="entry name" value="Ribonuclease Inhibitor"/>
    <property type="match status" value="1"/>
</dbReference>
<name>A0AAV6U9A9_9ARAC</name>
<proteinExistence type="predicted"/>
<feature type="signal peptide" evidence="1">
    <location>
        <begin position="1"/>
        <end position="18"/>
    </location>
</feature>
<sequence length="209" mass="23293">MSLFSCSGFVLLLHKALGLRTHELVLRITGTSIKELPKGLLRYLADIRYLTLDVRGNLLSSMEPDVLSPAPRIRTDGHTTQHISGGVLLEDNPWVCGCGIVWIGAWIRRWMRETLRVQMLHFEGFLYAQSLARRTLCTLPGGHNSTSTSIPLVDLHPALFGCREDEGALSSSAGRSADVCPWTVLVALVVCWQCSSVIFRWCRCKQRTS</sequence>
<evidence type="ECO:0000313" key="3">
    <source>
        <dbReference type="Proteomes" id="UP000827092"/>
    </source>
</evidence>
<gene>
    <name evidence="2" type="ORF">JTE90_010648</name>
</gene>
<dbReference type="AlphaFoldDB" id="A0AAV6U9A9"/>
<dbReference type="InterPro" id="IPR032675">
    <property type="entry name" value="LRR_dom_sf"/>
</dbReference>
<protein>
    <submittedName>
        <fullName evidence="2">Uncharacterized protein</fullName>
    </submittedName>
</protein>
<organism evidence="2 3">
    <name type="scientific">Oedothorax gibbosus</name>
    <dbReference type="NCBI Taxonomy" id="931172"/>
    <lineage>
        <taxon>Eukaryota</taxon>
        <taxon>Metazoa</taxon>
        <taxon>Ecdysozoa</taxon>
        <taxon>Arthropoda</taxon>
        <taxon>Chelicerata</taxon>
        <taxon>Arachnida</taxon>
        <taxon>Araneae</taxon>
        <taxon>Araneomorphae</taxon>
        <taxon>Entelegynae</taxon>
        <taxon>Araneoidea</taxon>
        <taxon>Linyphiidae</taxon>
        <taxon>Erigoninae</taxon>
        <taxon>Oedothorax</taxon>
    </lineage>
</organism>
<evidence type="ECO:0000256" key="1">
    <source>
        <dbReference type="SAM" id="SignalP"/>
    </source>
</evidence>
<evidence type="ECO:0000313" key="2">
    <source>
        <dbReference type="EMBL" id="KAG8180900.1"/>
    </source>
</evidence>
<feature type="chain" id="PRO_5043383763" evidence="1">
    <location>
        <begin position="19"/>
        <end position="209"/>
    </location>
</feature>
<dbReference type="Proteomes" id="UP000827092">
    <property type="component" value="Unassembled WGS sequence"/>
</dbReference>
<comment type="caution">
    <text evidence="2">The sequence shown here is derived from an EMBL/GenBank/DDBJ whole genome shotgun (WGS) entry which is preliminary data.</text>
</comment>
<reference evidence="2 3" key="1">
    <citation type="journal article" date="2022" name="Nat. Ecol. Evol.">
        <title>A masculinizing supergene underlies an exaggerated male reproductive morph in a spider.</title>
        <authorList>
            <person name="Hendrickx F."/>
            <person name="De Corte Z."/>
            <person name="Sonet G."/>
            <person name="Van Belleghem S.M."/>
            <person name="Kostlbacher S."/>
            <person name="Vangestel C."/>
        </authorList>
    </citation>
    <scope>NUCLEOTIDE SEQUENCE [LARGE SCALE GENOMIC DNA]</scope>
    <source>
        <strain evidence="2">W744_W776</strain>
    </source>
</reference>
<keyword evidence="3" id="KW-1185">Reference proteome</keyword>